<keyword evidence="2" id="KW-1003">Cell membrane</keyword>
<dbReference type="EMBL" id="AP018786">
    <property type="protein sequence ID" value="BBF23736.1"/>
    <property type="molecule type" value="Genomic_DNA"/>
</dbReference>
<dbReference type="PANTHER" id="PTHR42920">
    <property type="entry name" value="OS03G0707200 PROTEIN-RELATED"/>
    <property type="match status" value="1"/>
</dbReference>
<dbReference type="GO" id="GO:0005886">
    <property type="term" value="C:plasma membrane"/>
    <property type="evidence" value="ECO:0007669"/>
    <property type="project" value="UniProtKB-SubCell"/>
</dbReference>
<feature type="transmembrane region" description="Helical" evidence="7">
    <location>
        <begin position="111"/>
        <end position="129"/>
    </location>
</feature>
<feature type="region of interest" description="Disordered" evidence="6">
    <location>
        <begin position="300"/>
        <end position="320"/>
    </location>
</feature>
<feature type="transmembrane region" description="Helical" evidence="7">
    <location>
        <begin position="193"/>
        <end position="212"/>
    </location>
</feature>
<feature type="domain" description="EamA" evidence="8">
    <location>
        <begin position="162"/>
        <end position="294"/>
    </location>
</feature>
<feature type="transmembrane region" description="Helical" evidence="7">
    <location>
        <begin position="253"/>
        <end position="274"/>
    </location>
</feature>
<evidence type="ECO:0000256" key="5">
    <source>
        <dbReference type="ARBA" id="ARBA00023136"/>
    </source>
</evidence>
<name>A0A2Z6IG80_9BURK</name>
<keyword evidence="10" id="KW-1185">Reference proteome</keyword>
<reference evidence="9 10" key="1">
    <citation type="journal article" date="2018" name="Int. J. Syst. Evol. Microbiol.">
        <title>Mesosutterella multiformis gen. nov., sp. nov., a member of the family Sutterellaceae and Sutterella megalosphaeroides sp. nov., isolated from human faeces.</title>
        <authorList>
            <person name="Sakamoto M."/>
            <person name="Ikeyama N."/>
            <person name="Kunihiro T."/>
            <person name="Iino T."/>
            <person name="Yuki M."/>
            <person name="Ohkuma M."/>
        </authorList>
    </citation>
    <scope>NUCLEOTIDE SEQUENCE [LARGE SCALE GENOMIC DNA]</scope>
    <source>
        <strain evidence="9 10">6FBBBH3</strain>
    </source>
</reference>
<feature type="transmembrane region" description="Helical" evidence="7">
    <location>
        <begin position="136"/>
        <end position="153"/>
    </location>
</feature>
<dbReference type="PANTHER" id="PTHR42920:SF5">
    <property type="entry name" value="EAMA DOMAIN-CONTAINING PROTEIN"/>
    <property type="match status" value="1"/>
</dbReference>
<dbReference type="SUPFAM" id="SSF103481">
    <property type="entry name" value="Multidrug resistance efflux transporter EmrE"/>
    <property type="match status" value="2"/>
</dbReference>
<dbReference type="OrthoDB" id="9804865at2"/>
<evidence type="ECO:0000256" key="7">
    <source>
        <dbReference type="SAM" id="Phobius"/>
    </source>
</evidence>
<accession>A0A2Z6IG80</accession>
<evidence type="ECO:0000313" key="9">
    <source>
        <dbReference type="EMBL" id="BBF23736.1"/>
    </source>
</evidence>
<feature type="transmembrane region" description="Helical" evidence="7">
    <location>
        <begin position="224"/>
        <end position="241"/>
    </location>
</feature>
<keyword evidence="4 7" id="KW-1133">Transmembrane helix</keyword>
<dbReference type="InterPro" id="IPR051258">
    <property type="entry name" value="Diverse_Substrate_Transporter"/>
</dbReference>
<dbReference type="Proteomes" id="UP000271003">
    <property type="component" value="Chromosome"/>
</dbReference>
<comment type="subcellular location">
    <subcellularLocation>
        <location evidence="1">Cell membrane</location>
        <topology evidence="1">Multi-pass membrane protein</topology>
    </subcellularLocation>
</comment>
<evidence type="ECO:0000256" key="2">
    <source>
        <dbReference type="ARBA" id="ARBA00022475"/>
    </source>
</evidence>
<feature type="domain" description="EamA" evidence="8">
    <location>
        <begin position="9"/>
        <end position="150"/>
    </location>
</feature>
<dbReference type="RefSeq" id="WP_120177314.1">
    <property type="nucleotide sequence ID" value="NZ_AP018786.1"/>
</dbReference>
<evidence type="ECO:0000256" key="1">
    <source>
        <dbReference type="ARBA" id="ARBA00004651"/>
    </source>
</evidence>
<protein>
    <submittedName>
        <fullName evidence="9">Permease</fullName>
    </submittedName>
</protein>
<keyword evidence="5 7" id="KW-0472">Membrane</keyword>
<dbReference type="Pfam" id="PF00892">
    <property type="entry name" value="EamA"/>
    <property type="match status" value="2"/>
</dbReference>
<dbReference type="KEGG" id="sutt:SUTMEG_16270"/>
<sequence>MLFELRQSLLLLLTATIWGLSFVAQSVGMDHVGPFTFTASRMALGTLVLLPWVFFARRRLARNRPDTYAERTTPAYRKRLLLGGFLCSLCLFAGESLQQFGLVHDTEVGKAGFITALYIVIVPFLGFFLGKRVSKLVLVAVVLSLVGLWYLCVPPEGFSIELGDFFIFLCAFVFSLHILVISHFVTRVDGVELAVTQFAFGSVIAALMMLIFEDPTIEGLRGALIAILWAGIMSNGLAYTLQIVGQRGMNDTVASLIMSLESVVSVLAGWAILGEVLSERELLGCVLMAGAVVLAQLPQPKSAGKPQTESRLGSDATEAA</sequence>
<evidence type="ECO:0000256" key="6">
    <source>
        <dbReference type="SAM" id="MobiDB-lite"/>
    </source>
</evidence>
<evidence type="ECO:0000259" key="8">
    <source>
        <dbReference type="Pfam" id="PF00892"/>
    </source>
</evidence>
<dbReference type="InterPro" id="IPR037185">
    <property type="entry name" value="EmrE-like"/>
</dbReference>
<evidence type="ECO:0000313" key="10">
    <source>
        <dbReference type="Proteomes" id="UP000271003"/>
    </source>
</evidence>
<dbReference type="AlphaFoldDB" id="A0A2Z6IG80"/>
<feature type="transmembrane region" description="Helical" evidence="7">
    <location>
        <begin position="165"/>
        <end position="186"/>
    </location>
</feature>
<feature type="transmembrane region" description="Helical" evidence="7">
    <location>
        <begin position="80"/>
        <end position="99"/>
    </location>
</feature>
<gene>
    <name evidence="9" type="ORF">SUTMEG_16270</name>
</gene>
<feature type="transmembrane region" description="Helical" evidence="7">
    <location>
        <begin position="34"/>
        <end position="55"/>
    </location>
</feature>
<evidence type="ECO:0000256" key="3">
    <source>
        <dbReference type="ARBA" id="ARBA00022692"/>
    </source>
</evidence>
<keyword evidence="3 7" id="KW-0812">Transmembrane</keyword>
<organism evidence="9 10">
    <name type="scientific">Sutterella megalosphaeroides</name>
    <dbReference type="NCBI Taxonomy" id="2494234"/>
    <lineage>
        <taxon>Bacteria</taxon>
        <taxon>Pseudomonadati</taxon>
        <taxon>Pseudomonadota</taxon>
        <taxon>Betaproteobacteria</taxon>
        <taxon>Burkholderiales</taxon>
        <taxon>Sutterellaceae</taxon>
        <taxon>Sutterella</taxon>
    </lineage>
</organism>
<evidence type="ECO:0000256" key="4">
    <source>
        <dbReference type="ARBA" id="ARBA00022989"/>
    </source>
</evidence>
<dbReference type="InterPro" id="IPR000620">
    <property type="entry name" value="EamA_dom"/>
</dbReference>
<proteinExistence type="predicted"/>